<dbReference type="GO" id="GO:0050906">
    <property type="term" value="P:detection of stimulus involved in sensory perception"/>
    <property type="evidence" value="ECO:0007669"/>
    <property type="project" value="UniProtKB-ARBA"/>
</dbReference>
<dbReference type="InterPro" id="IPR019594">
    <property type="entry name" value="Glu/Gly-bd"/>
</dbReference>
<proteinExistence type="inferred from homology"/>
<dbReference type="PANTHER" id="PTHR42643">
    <property type="entry name" value="IONOTROPIC RECEPTOR 20A-RELATED"/>
    <property type="match status" value="1"/>
</dbReference>
<evidence type="ECO:0000256" key="9">
    <source>
        <dbReference type="ARBA" id="ARBA00023170"/>
    </source>
</evidence>
<evidence type="ECO:0000256" key="10">
    <source>
        <dbReference type="ARBA" id="ARBA00023180"/>
    </source>
</evidence>
<feature type="compositionally biased region" description="Basic and acidic residues" evidence="13">
    <location>
        <begin position="331"/>
        <end position="347"/>
    </location>
</feature>
<dbReference type="InterPro" id="IPR052192">
    <property type="entry name" value="Insect_Ionotropic_Sensory_Rcpt"/>
</dbReference>
<dbReference type="PANTHER" id="PTHR42643:SF24">
    <property type="entry name" value="IONOTROPIC RECEPTOR 60A"/>
    <property type="match status" value="1"/>
</dbReference>
<sequence length="394" mass="44147">MPSSVSKLVHQTSDREENLARGTGQVVRHYLEGCYLVLVTPLSSPSLLLLLSILSDAGMATLNLELETLQASDSSNKLRNGDNHTTKREDSWEWLWGVDKGTCRALILDHTAGDADSAGWFEVREPWDNQWGLPAGGGNWTGIVGELLYEKADFCMDLTLTPQRAEVVQYSRVFIDESVVVLSSKPRPLPEYLSLRLRHWRLGGRRVSLSSSVFYGWGLLLEDIPYDPPTNPTGQVMVMLWLIVCFVLSSAYRSSLISHLVVQGKSAVINTFEDLVERGESDGWTWGTPRMTGALKTVLSTSPDETMQMVYGKMTPRRTVLPPHQHGHPAPYRERPDHLLDGRRDQPVRAGGEAEEGEGKRRPTADIVHLGNEIGLFHKDDNDNSIIMMMMDYY</sequence>
<keyword evidence="11" id="KW-1071">Ligand-gated ion channel</keyword>
<keyword evidence="6" id="KW-1133">Transmembrane helix</keyword>
<keyword evidence="8" id="KW-0472">Membrane</keyword>
<dbReference type="SUPFAM" id="SSF53850">
    <property type="entry name" value="Periplasmic binding protein-like II"/>
    <property type="match status" value="1"/>
</dbReference>
<reference evidence="16 17" key="1">
    <citation type="submission" date="2019-05" db="EMBL/GenBank/DDBJ databases">
        <title>Another draft genome of Portunus trituberculatus and its Hox gene families provides insights of decapod evolution.</title>
        <authorList>
            <person name="Jeong J.-H."/>
            <person name="Song I."/>
            <person name="Kim S."/>
            <person name="Choi T."/>
            <person name="Kim D."/>
            <person name="Ryu S."/>
            <person name="Kim W."/>
        </authorList>
    </citation>
    <scope>NUCLEOTIDE SEQUENCE [LARGE SCALE GENOMIC DNA]</scope>
    <source>
        <tissue evidence="16">Muscle</tissue>
    </source>
</reference>
<evidence type="ECO:0000256" key="8">
    <source>
        <dbReference type="ARBA" id="ARBA00023136"/>
    </source>
</evidence>
<keyword evidence="3" id="KW-0813">Transport</keyword>
<dbReference type="OrthoDB" id="6373973at2759"/>
<accession>A0A5B7EQD1</accession>
<dbReference type="GO" id="GO:0005886">
    <property type="term" value="C:plasma membrane"/>
    <property type="evidence" value="ECO:0007669"/>
    <property type="project" value="UniProtKB-SubCell"/>
</dbReference>
<keyword evidence="7" id="KW-0406">Ion transport</keyword>
<feature type="domain" description="Ionotropic glutamate receptor L-glutamate and glycine-binding" evidence="15">
    <location>
        <begin position="121"/>
        <end position="186"/>
    </location>
</feature>
<evidence type="ECO:0000256" key="1">
    <source>
        <dbReference type="ARBA" id="ARBA00004651"/>
    </source>
</evidence>
<evidence type="ECO:0000256" key="7">
    <source>
        <dbReference type="ARBA" id="ARBA00023065"/>
    </source>
</evidence>
<name>A0A5B7EQD1_PORTR</name>
<keyword evidence="12" id="KW-0407">Ion channel</keyword>
<dbReference type="Pfam" id="PF00060">
    <property type="entry name" value="Lig_chan"/>
    <property type="match status" value="1"/>
</dbReference>
<dbReference type="Proteomes" id="UP000324222">
    <property type="component" value="Unassembled WGS sequence"/>
</dbReference>
<evidence type="ECO:0000256" key="2">
    <source>
        <dbReference type="ARBA" id="ARBA00008685"/>
    </source>
</evidence>
<evidence type="ECO:0000259" key="14">
    <source>
        <dbReference type="Pfam" id="PF00060"/>
    </source>
</evidence>
<evidence type="ECO:0000256" key="13">
    <source>
        <dbReference type="SAM" id="MobiDB-lite"/>
    </source>
</evidence>
<dbReference type="Gene3D" id="1.10.287.70">
    <property type="match status" value="1"/>
</dbReference>
<dbReference type="AlphaFoldDB" id="A0A5B7EQD1"/>
<feature type="region of interest" description="Disordered" evidence="13">
    <location>
        <begin position="319"/>
        <end position="365"/>
    </location>
</feature>
<dbReference type="Pfam" id="PF10613">
    <property type="entry name" value="Lig_chan-Glu_bd"/>
    <property type="match status" value="1"/>
</dbReference>
<keyword evidence="9 16" id="KW-0675">Receptor</keyword>
<evidence type="ECO:0000313" key="17">
    <source>
        <dbReference type="Proteomes" id="UP000324222"/>
    </source>
</evidence>
<organism evidence="16 17">
    <name type="scientific">Portunus trituberculatus</name>
    <name type="common">Swimming crab</name>
    <name type="synonym">Neptunus trituberculatus</name>
    <dbReference type="NCBI Taxonomy" id="210409"/>
    <lineage>
        <taxon>Eukaryota</taxon>
        <taxon>Metazoa</taxon>
        <taxon>Ecdysozoa</taxon>
        <taxon>Arthropoda</taxon>
        <taxon>Crustacea</taxon>
        <taxon>Multicrustacea</taxon>
        <taxon>Malacostraca</taxon>
        <taxon>Eumalacostraca</taxon>
        <taxon>Eucarida</taxon>
        <taxon>Decapoda</taxon>
        <taxon>Pleocyemata</taxon>
        <taxon>Brachyura</taxon>
        <taxon>Eubrachyura</taxon>
        <taxon>Portunoidea</taxon>
        <taxon>Portunidae</taxon>
        <taxon>Portuninae</taxon>
        <taxon>Portunus</taxon>
    </lineage>
</organism>
<dbReference type="InterPro" id="IPR001320">
    <property type="entry name" value="Iontro_rcpt_C"/>
</dbReference>
<feature type="domain" description="Ionotropic glutamate receptor C-terminal" evidence="14">
    <location>
        <begin position="205"/>
        <end position="279"/>
    </location>
</feature>
<keyword evidence="5" id="KW-0812">Transmembrane</keyword>
<evidence type="ECO:0000259" key="15">
    <source>
        <dbReference type="Pfam" id="PF10613"/>
    </source>
</evidence>
<evidence type="ECO:0000256" key="4">
    <source>
        <dbReference type="ARBA" id="ARBA00022475"/>
    </source>
</evidence>
<protein>
    <submittedName>
        <fullName evidence="16">Glutamate receptor ionotropic, delta-2</fullName>
    </submittedName>
</protein>
<keyword evidence="17" id="KW-1185">Reference proteome</keyword>
<evidence type="ECO:0000313" key="16">
    <source>
        <dbReference type="EMBL" id="MPC36940.1"/>
    </source>
</evidence>
<gene>
    <name evidence="16" type="primary">GRID2_0</name>
    <name evidence="16" type="ORF">E2C01_030412</name>
</gene>
<comment type="similarity">
    <text evidence="2">Belongs to the glutamate-gated ion channel (TC 1.A.10.1) family.</text>
</comment>
<evidence type="ECO:0000256" key="3">
    <source>
        <dbReference type="ARBA" id="ARBA00022448"/>
    </source>
</evidence>
<keyword evidence="4" id="KW-1003">Cell membrane</keyword>
<evidence type="ECO:0000256" key="11">
    <source>
        <dbReference type="ARBA" id="ARBA00023286"/>
    </source>
</evidence>
<dbReference type="EMBL" id="VSRR010003640">
    <property type="protein sequence ID" value="MPC36940.1"/>
    <property type="molecule type" value="Genomic_DNA"/>
</dbReference>
<dbReference type="GO" id="GO:0015276">
    <property type="term" value="F:ligand-gated monoatomic ion channel activity"/>
    <property type="evidence" value="ECO:0007669"/>
    <property type="project" value="InterPro"/>
</dbReference>
<comment type="caution">
    <text evidence="16">The sequence shown here is derived from an EMBL/GenBank/DDBJ whole genome shotgun (WGS) entry which is preliminary data.</text>
</comment>
<keyword evidence="10" id="KW-0325">Glycoprotein</keyword>
<dbReference type="Gene3D" id="3.40.190.10">
    <property type="entry name" value="Periplasmic binding protein-like II"/>
    <property type="match status" value="1"/>
</dbReference>
<evidence type="ECO:0000256" key="12">
    <source>
        <dbReference type="ARBA" id="ARBA00023303"/>
    </source>
</evidence>
<evidence type="ECO:0000256" key="5">
    <source>
        <dbReference type="ARBA" id="ARBA00022692"/>
    </source>
</evidence>
<comment type="subcellular location">
    <subcellularLocation>
        <location evidence="1">Cell membrane</location>
        <topology evidence="1">Multi-pass membrane protein</topology>
    </subcellularLocation>
</comment>
<evidence type="ECO:0000256" key="6">
    <source>
        <dbReference type="ARBA" id="ARBA00022989"/>
    </source>
</evidence>